<dbReference type="CDD" id="cd00830">
    <property type="entry name" value="KAS_III"/>
    <property type="match status" value="1"/>
</dbReference>
<dbReference type="OrthoDB" id="9815506at2"/>
<comment type="catalytic activity">
    <reaction evidence="9">
        <text>malonyl-[ACP] + acetyl-CoA + H(+) = 3-oxobutanoyl-[ACP] + CO2 + CoA</text>
        <dbReference type="Rhea" id="RHEA:12080"/>
        <dbReference type="Rhea" id="RHEA-COMP:9623"/>
        <dbReference type="Rhea" id="RHEA-COMP:9625"/>
        <dbReference type="ChEBI" id="CHEBI:15378"/>
        <dbReference type="ChEBI" id="CHEBI:16526"/>
        <dbReference type="ChEBI" id="CHEBI:57287"/>
        <dbReference type="ChEBI" id="CHEBI:57288"/>
        <dbReference type="ChEBI" id="CHEBI:78449"/>
        <dbReference type="ChEBI" id="CHEBI:78450"/>
        <dbReference type="EC" id="2.3.1.180"/>
    </reaction>
</comment>
<dbReference type="eggNOG" id="COG0332">
    <property type="taxonomic scope" value="Bacteria"/>
</dbReference>
<accession>L0A514</accession>
<feature type="active site" evidence="9">
    <location>
        <position position="278"/>
    </location>
</feature>
<evidence type="ECO:0000256" key="9">
    <source>
        <dbReference type="HAMAP-Rule" id="MF_01815"/>
    </source>
</evidence>
<dbReference type="STRING" id="937777.Deipe_3081"/>
<feature type="domain" description="Beta-ketoacyl-[acyl-carrier-protein] synthase III C-terminal" evidence="10">
    <location>
        <begin position="233"/>
        <end position="321"/>
    </location>
</feature>
<dbReference type="Pfam" id="PF08545">
    <property type="entry name" value="ACP_syn_III"/>
    <property type="match status" value="1"/>
</dbReference>
<keyword evidence="4 9" id="KW-0808">Transferase</keyword>
<dbReference type="SUPFAM" id="SSF53901">
    <property type="entry name" value="Thiolase-like"/>
    <property type="match status" value="1"/>
</dbReference>
<dbReference type="Pfam" id="PF08541">
    <property type="entry name" value="ACP_syn_III_C"/>
    <property type="match status" value="1"/>
</dbReference>
<dbReference type="GO" id="GO:0033818">
    <property type="term" value="F:beta-ketoacyl-acyl-carrier-protein synthase III activity"/>
    <property type="evidence" value="ECO:0007669"/>
    <property type="project" value="UniProtKB-UniRule"/>
</dbReference>
<sequence>MSIGITALGAYLPARALHNTELEQHLDTNHDWIVQRTGIHQRHLAAEGQSSSALAIQAVADLLRRCGERTLEGVGMVIVATGTPDEQGGGTALAVSRHFGLSAGAFDLSAACSGWVYGLSVAQGYIRAGICQKVLVIGAEVFSRIVDWQDRTSAILFGDGASAAVVERVGEGFGFLASTRGTDGLGGKFLHASALASCLPDGTLMRDKITMDGKEVYKFAVRTIVASARETVRQAGVSWDDIALLVPHQANARIIEAAREQLGLAREKVVVTVDQHANTSAASVGLALTNALDAGRLHRGDHVLLVSFGAGLNWAATLLRWSGVLESSGTPRTLQAI</sequence>
<dbReference type="GO" id="GO:0004315">
    <property type="term" value="F:3-oxoacyl-[acyl-carrier-protein] synthase activity"/>
    <property type="evidence" value="ECO:0007669"/>
    <property type="project" value="InterPro"/>
</dbReference>
<dbReference type="InterPro" id="IPR004655">
    <property type="entry name" value="FabH"/>
</dbReference>
<keyword evidence="13" id="KW-1185">Reference proteome</keyword>
<dbReference type="PANTHER" id="PTHR34069">
    <property type="entry name" value="3-OXOACYL-[ACYL-CARRIER-PROTEIN] SYNTHASE 3"/>
    <property type="match status" value="1"/>
</dbReference>
<dbReference type="HAMAP" id="MF_01815">
    <property type="entry name" value="FabH"/>
    <property type="match status" value="1"/>
</dbReference>
<feature type="region of interest" description="ACP-binding" evidence="9">
    <location>
        <begin position="249"/>
        <end position="253"/>
    </location>
</feature>
<keyword evidence="5 9" id="KW-0276">Fatty acid metabolism</keyword>
<keyword evidence="2 9" id="KW-0963">Cytoplasm</keyword>
<keyword evidence="7 9" id="KW-0275">Fatty acid biosynthesis</keyword>
<dbReference type="PATRIC" id="fig|937777.3.peg.3097"/>
<reference evidence="13" key="1">
    <citation type="submission" date="2012-03" db="EMBL/GenBank/DDBJ databases">
        <title>Complete sequence of chromosome of Deinococcus peraridilitoris DSM 19664.</title>
        <authorList>
            <person name="Lucas S."/>
            <person name="Copeland A."/>
            <person name="Lapidus A."/>
            <person name="Glavina del Rio T."/>
            <person name="Dalin E."/>
            <person name="Tice H."/>
            <person name="Bruce D."/>
            <person name="Goodwin L."/>
            <person name="Pitluck S."/>
            <person name="Peters L."/>
            <person name="Mikhailova N."/>
            <person name="Lu M."/>
            <person name="Kyrpides N."/>
            <person name="Mavromatis K."/>
            <person name="Ivanova N."/>
            <person name="Brettin T."/>
            <person name="Detter J.C."/>
            <person name="Han C."/>
            <person name="Larimer F."/>
            <person name="Land M."/>
            <person name="Hauser L."/>
            <person name="Markowitz V."/>
            <person name="Cheng J.-F."/>
            <person name="Hugenholtz P."/>
            <person name="Woyke T."/>
            <person name="Wu D."/>
            <person name="Pukall R."/>
            <person name="Steenblock K."/>
            <person name="Brambilla E."/>
            <person name="Klenk H.-P."/>
            <person name="Eisen J.A."/>
        </authorList>
    </citation>
    <scope>NUCLEOTIDE SEQUENCE [LARGE SCALE GENOMIC DNA]</scope>
    <source>
        <strain evidence="13">DSM 19664 / LMG 22246 / CIP 109416 / KR-200</strain>
    </source>
</reference>
<organism evidence="12 13">
    <name type="scientific">Deinococcus peraridilitoris (strain DSM 19664 / LMG 22246 / CIP 109416 / KR-200)</name>
    <dbReference type="NCBI Taxonomy" id="937777"/>
    <lineage>
        <taxon>Bacteria</taxon>
        <taxon>Thermotogati</taxon>
        <taxon>Deinococcota</taxon>
        <taxon>Deinococci</taxon>
        <taxon>Deinococcales</taxon>
        <taxon>Deinococcaceae</taxon>
        <taxon>Deinococcus</taxon>
    </lineage>
</organism>
<dbReference type="GO" id="GO:0005737">
    <property type="term" value="C:cytoplasm"/>
    <property type="evidence" value="ECO:0007669"/>
    <property type="project" value="UniProtKB-SubCell"/>
</dbReference>
<comment type="similarity">
    <text evidence="1 9">Belongs to the thiolase-like superfamily. FabH family.</text>
</comment>
<protein>
    <recommendedName>
        <fullName evidence="9">Beta-ketoacyl-[acyl-carrier-protein] synthase III</fullName>
        <shortName evidence="9">Beta-ketoacyl-ACP synthase III</shortName>
        <shortName evidence="9">KAS III</shortName>
        <ecNumber evidence="9">2.3.1.180</ecNumber>
    </recommendedName>
    <alternativeName>
        <fullName evidence="9">3-oxoacyl-[acyl-carrier-protein] synthase 3</fullName>
    </alternativeName>
    <alternativeName>
        <fullName evidence="9">3-oxoacyl-[acyl-carrier-protein] synthase III</fullName>
    </alternativeName>
</protein>
<feature type="active site" evidence="9">
    <location>
        <position position="112"/>
    </location>
</feature>
<evidence type="ECO:0000256" key="4">
    <source>
        <dbReference type="ARBA" id="ARBA00022679"/>
    </source>
</evidence>
<feature type="domain" description="Beta-ketoacyl-[acyl-carrier-protein] synthase III N-terminal" evidence="11">
    <location>
        <begin position="106"/>
        <end position="184"/>
    </location>
</feature>
<evidence type="ECO:0000256" key="5">
    <source>
        <dbReference type="ARBA" id="ARBA00022832"/>
    </source>
</evidence>
<comment type="domain">
    <text evidence="9">The last Arg residue of the ACP-binding site is essential for the weak association between ACP/AcpP and FabH.</text>
</comment>
<gene>
    <name evidence="9" type="primary">fabH</name>
    <name evidence="12" type="ordered locus">Deipe_3081</name>
</gene>
<evidence type="ECO:0000256" key="6">
    <source>
        <dbReference type="ARBA" id="ARBA00023098"/>
    </source>
</evidence>
<keyword evidence="3 9" id="KW-0444">Lipid biosynthesis</keyword>
<evidence type="ECO:0000256" key="3">
    <source>
        <dbReference type="ARBA" id="ARBA00022516"/>
    </source>
</evidence>
<comment type="subunit">
    <text evidence="9">Homodimer.</text>
</comment>
<keyword evidence="6 9" id="KW-0443">Lipid metabolism</keyword>
<dbReference type="EC" id="2.3.1.180" evidence="9"/>
<dbReference type="InterPro" id="IPR013747">
    <property type="entry name" value="ACP_syn_III_C"/>
</dbReference>
<dbReference type="NCBIfam" id="NF006829">
    <property type="entry name" value="PRK09352.1"/>
    <property type="match status" value="1"/>
</dbReference>
<dbReference type="UniPathway" id="UPA00094"/>
<dbReference type="AlphaFoldDB" id="L0A514"/>
<keyword evidence="8 9" id="KW-0012">Acyltransferase</keyword>
<feature type="active site" evidence="9">
    <location>
        <position position="248"/>
    </location>
</feature>
<dbReference type="HOGENOM" id="CLU_039592_1_0_0"/>
<evidence type="ECO:0000256" key="1">
    <source>
        <dbReference type="ARBA" id="ARBA00008642"/>
    </source>
</evidence>
<dbReference type="Gene3D" id="3.40.47.10">
    <property type="match status" value="1"/>
</dbReference>
<evidence type="ECO:0000259" key="10">
    <source>
        <dbReference type="Pfam" id="PF08541"/>
    </source>
</evidence>
<evidence type="ECO:0000313" key="12">
    <source>
        <dbReference type="EMBL" id="AFZ68529.1"/>
    </source>
</evidence>
<name>L0A514_DEIPD</name>
<comment type="function">
    <text evidence="9">Catalyzes the condensation reaction of fatty acid synthesis by the addition to an acyl acceptor of two carbons from malonyl-ACP. Catalyzes the first condensation reaction which initiates fatty acid synthesis and may therefore play a role in governing the total rate of fatty acid production. Possesses both acetoacetyl-ACP synthase and acetyl transacylase activities. Its substrate specificity determines the biosynthesis of branched-chain and/or straight-chain of fatty acids.</text>
</comment>
<dbReference type="EMBL" id="CP003382">
    <property type="protein sequence ID" value="AFZ68529.1"/>
    <property type="molecule type" value="Genomic_DNA"/>
</dbReference>
<dbReference type="GO" id="GO:0006633">
    <property type="term" value="P:fatty acid biosynthetic process"/>
    <property type="evidence" value="ECO:0007669"/>
    <property type="project" value="UniProtKB-UniRule"/>
</dbReference>
<keyword evidence="9" id="KW-0511">Multifunctional enzyme</keyword>
<dbReference type="NCBIfam" id="TIGR00747">
    <property type="entry name" value="fabH"/>
    <property type="match status" value="1"/>
</dbReference>
<dbReference type="RefSeq" id="WP_015236828.1">
    <property type="nucleotide sequence ID" value="NC_019793.1"/>
</dbReference>
<dbReference type="InterPro" id="IPR016039">
    <property type="entry name" value="Thiolase-like"/>
</dbReference>
<proteinExistence type="inferred from homology"/>
<comment type="subcellular location">
    <subcellularLocation>
        <location evidence="9">Cytoplasm</location>
    </subcellularLocation>
</comment>
<evidence type="ECO:0000256" key="7">
    <source>
        <dbReference type="ARBA" id="ARBA00023160"/>
    </source>
</evidence>
<dbReference type="InterPro" id="IPR013751">
    <property type="entry name" value="ACP_syn_III_N"/>
</dbReference>
<evidence type="ECO:0000259" key="11">
    <source>
        <dbReference type="Pfam" id="PF08545"/>
    </source>
</evidence>
<dbReference type="KEGG" id="dpd:Deipe_3081"/>
<dbReference type="Proteomes" id="UP000010467">
    <property type="component" value="Chromosome"/>
</dbReference>
<evidence type="ECO:0000256" key="8">
    <source>
        <dbReference type="ARBA" id="ARBA00023315"/>
    </source>
</evidence>
<evidence type="ECO:0000313" key="13">
    <source>
        <dbReference type="Proteomes" id="UP000010467"/>
    </source>
</evidence>
<dbReference type="PANTHER" id="PTHR34069:SF2">
    <property type="entry name" value="BETA-KETOACYL-[ACYL-CARRIER-PROTEIN] SYNTHASE III"/>
    <property type="match status" value="1"/>
</dbReference>
<evidence type="ECO:0000256" key="2">
    <source>
        <dbReference type="ARBA" id="ARBA00022490"/>
    </source>
</evidence>
<dbReference type="GO" id="GO:0044550">
    <property type="term" value="P:secondary metabolite biosynthetic process"/>
    <property type="evidence" value="ECO:0007669"/>
    <property type="project" value="TreeGrafter"/>
</dbReference>
<comment type="pathway">
    <text evidence="9">Lipid metabolism; fatty acid biosynthesis.</text>
</comment>